<protein>
    <submittedName>
        <fullName evidence="2">CobQ/CobB/MinD/ParA family nucleotide binding protein</fullName>
    </submittedName>
</protein>
<dbReference type="AlphaFoldDB" id="A0A9X8UJW3"/>
<dbReference type="SUPFAM" id="SSF52540">
    <property type="entry name" value="P-loop containing nucleoside triphosphate hydrolases"/>
    <property type="match status" value="1"/>
</dbReference>
<accession>A0A9X8UJW3</accession>
<reference evidence="2 3" key="1">
    <citation type="submission" date="2019-03" db="EMBL/GenBank/DDBJ databases">
        <title>Genomic Encyclopedia of Type Strains, Phase IV (KMG-IV): sequencing the most valuable type-strain genomes for metagenomic binning, comparative biology and taxonomic classification.</title>
        <authorList>
            <person name="Goeker M."/>
        </authorList>
    </citation>
    <scope>NUCLEOTIDE SEQUENCE [LARGE SCALE GENOMIC DNA]</scope>
    <source>
        <strain evidence="2 3">DSM 100433</strain>
    </source>
</reference>
<keyword evidence="3" id="KW-1185">Reference proteome</keyword>
<dbReference type="InterPro" id="IPR027417">
    <property type="entry name" value="P-loop_NTPase"/>
</dbReference>
<dbReference type="EMBL" id="SLUK01000003">
    <property type="protein sequence ID" value="TCL43981.1"/>
    <property type="molecule type" value="Genomic_DNA"/>
</dbReference>
<dbReference type="Gene3D" id="3.40.50.300">
    <property type="entry name" value="P-loop containing nucleotide triphosphate hydrolases"/>
    <property type="match status" value="1"/>
</dbReference>
<gene>
    <name evidence="2" type="ORF">EDD78_10318</name>
</gene>
<comment type="caution">
    <text evidence="2">The sequence shown here is derived from an EMBL/GenBank/DDBJ whole genome shotgun (WGS) entry which is preliminary data.</text>
</comment>
<name>A0A9X8UJW3_9FIRM</name>
<evidence type="ECO:0000259" key="1">
    <source>
        <dbReference type="Pfam" id="PF01656"/>
    </source>
</evidence>
<dbReference type="RefSeq" id="WP_132084138.1">
    <property type="nucleotide sequence ID" value="NZ_SLUK01000003.1"/>
</dbReference>
<evidence type="ECO:0000313" key="3">
    <source>
        <dbReference type="Proteomes" id="UP000294682"/>
    </source>
</evidence>
<dbReference type="Proteomes" id="UP000294682">
    <property type="component" value="Unassembled WGS sequence"/>
</dbReference>
<sequence length="227" mass="24737">MFFDKLERVILVTGHYGSGKTNFSVNLALDLQKAGRRVAVCDLDIVNPYFRTADFTGLLQQRGIETIMPPFANTNLDIPVLGAGVSAALGDREKTVIVDVGGDDAGAIALGRYAPEIAKRPYSMLYVHNHYRFLENGAEETKEILDGINGAARLTCGFLVNNSNLGEETSAAVIQRALGPAWELSALCALPLLCTTAPRALCGELQSVEDIYPIDLYVDKPWNRQHL</sequence>
<proteinExistence type="predicted"/>
<evidence type="ECO:0000313" key="2">
    <source>
        <dbReference type="EMBL" id="TCL43981.1"/>
    </source>
</evidence>
<organism evidence="2 3">
    <name type="scientific">Harryflintia acetispora</name>
    <dbReference type="NCBI Taxonomy" id="1849041"/>
    <lineage>
        <taxon>Bacteria</taxon>
        <taxon>Bacillati</taxon>
        <taxon>Bacillota</taxon>
        <taxon>Clostridia</taxon>
        <taxon>Eubacteriales</taxon>
        <taxon>Oscillospiraceae</taxon>
        <taxon>Harryflintia</taxon>
    </lineage>
</organism>
<feature type="domain" description="CobQ/CobB/MinD/ParA nucleotide binding" evidence="1">
    <location>
        <begin position="14"/>
        <end position="51"/>
    </location>
</feature>
<dbReference type="InterPro" id="IPR002586">
    <property type="entry name" value="CobQ/CobB/MinD/ParA_Nub-bd_dom"/>
</dbReference>
<dbReference type="Pfam" id="PF01656">
    <property type="entry name" value="CbiA"/>
    <property type="match status" value="1"/>
</dbReference>